<dbReference type="EMBL" id="VOSW01000165">
    <property type="protein sequence ID" value="KAE8753833.1"/>
    <property type="molecule type" value="Genomic_DNA"/>
</dbReference>
<name>A0A6N6W028_9BURK</name>
<accession>A0A6N6W028</accession>
<dbReference type="OrthoDB" id="323529at2"/>
<dbReference type="SUPFAM" id="SSF53639">
    <property type="entry name" value="AraD/HMP-PK domain-like"/>
    <property type="match status" value="1"/>
</dbReference>
<sequence>MDTHDSLIAQWLDIKARLYDKQLLRHREQDGPAPSVSVRCPGTRSMLFSNVPDTAARRLSIDAPDHGANRADDIADVHAAIYRLRNDIGAIAYGGGRYGSCLADFSGAIPILFDEQARHLGRMGAAVDHVDQLAHSLSRGGNSVLFRGEPVCFGTTCQRMALNAELFEKCAEAYVLAAAAGSRMTLLPWLVRFVANRRLRKDQQRATESFAAGMLPPESRGY</sequence>
<gene>
    <name evidence="1" type="ORF">FSO04_42965</name>
</gene>
<reference evidence="1 2" key="1">
    <citation type="journal article" date="2020" name="Int. J. Syst. Evol. Microbiol.">
        <title>Paraburkholderia madseniana sp. nov., a phenolic acid-degrading bacterium isolated from acidic forest soil.</title>
        <authorList>
            <person name="Wilhelm R.C."/>
            <person name="Murphy S.J.L."/>
            <person name="Feriancek N.M."/>
            <person name="Karasz D.C."/>
            <person name="DeRito C.M."/>
            <person name="Newman J.D."/>
            <person name="Buckley D.H."/>
        </authorList>
    </citation>
    <scope>NUCLEOTIDE SEQUENCE [LARGE SCALE GENOMIC DNA]</scope>
    <source>
        <strain evidence="1 2">RP11</strain>
    </source>
</reference>
<organism evidence="1 2">
    <name type="scientific">Paraburkholderia madseniana</name>
    <dbReference type="NCBI Taxonomy" id="2599607"/>
    <lineage>
        <taxon>Bacteria</taxon>
        <taxon>Pseudomonadati</taxon>
        <taxon>Pseudomonadota</taxon>
        <taxon>Betaproteobacteria</taxon>
        <taxon>Burkholderiales</taxon>
        <taxon>Burkholderiaceae</taxon>
        <taxon>Paraburkholderia</taxon>
    </lineage>
</organism>
<evidence type="ECO:0000313" key="2">
    <source>
        <dbReference type="Proteomes" id="UP000463700"/>
    </source>
</evidence>
<dbReference type="Proteomes" id="UP000463700">
    <property type="component" value="Unassembled WGS sequence"/>
</dbReference>
<protein>
    <submittedName>
        <fullName evidence="1">Uncharacterized protein</fullName>
    </submittedName>
</protein>
<dbReference type="Gene3D" id="3.40.225.10">
    <property type="entry name" value="Class II aldolase/adducin N-terminal domain"/>
    <property type="match status" value="1"/>
</dbReference>
<comment type="caution">
    <text evidence="1">The sequence shown here is derived from an EMBL/GenBank/DDBJ whole genome shotgun (WGS) entry which is preliminary data.</text>
</comment>
<dbReference type="InterPro" id="IPR036409">
    <property type="entry name" value="Aldolase_II/adducin_N_sf"/>
</dbReference>
<proteinExistence type="predicted"/>
<dbReference type="AlphaFoldDB" id="A0A6N6W028"/>
<evidence type="ECO:0000313" key="1">
    <source>
        <dbReference type="EMBL" id="KAE8753833.1"/>
    </source>
</evidence>
<dbReference type="RefSeq" id="WP_154567424.1">
    <property type="nucleotide sequence ID" value="NZ_VOSW01000165.1"/>
</dbReference>